<reference evidence="2" key="1">
    <citation type="submission" date="2020-05" db="UniProtKB">
        <authorList>
            <consortium name="EnsemblMetazoa"/>
        </authorList>
    </citation>
    <scope>IDENTIFICATION</scope>
    <source>
        <strain evidence="2">BB02</strain>
    </source>
</reference>
<organism evidence="2 3">
    <name type="scientific">Biomphalaria glabrata</name>
    <name type="common">Bloodfluke planorb</name>
    <name type="synonym">Freshwater snail</name>
    <dbReference type="NCBI Taxonomy" id="6526"/>
    <lineage>
        <taxon>Eukaryota</taxon>
        <taxon>Metazoa</taxon>
        <taxon>Spiralia</taxon>
        <taxon>Lophotrochozoa</taxon>
        <taxon>Mollusca</taxon>
        <taxon>Gastropoda</taxon>
        <taxon>Heterobranchia</taxon>
        <taxon>Euthyneura</taxon>
        <taxon>Panpulmonata</taxon>
        <taxon>Hygrophila</taxon>
        <taxon>Lymnaeoidea</taxon>
        <taxon>Planorbidae</taxon>
        <taxon>Biomphalaria</taxon>
    </lineage>
</organism>
<dbReference type="InterPro" id="IPR050525">
    <property type="entry name" value="ECM_Assembly_Org"/>
</dbReference>
<feature type="domain" description="VWFA" evidence="1">
    <location>
        <begin position="1"/>
        <end position="122"/>
    </location>
</feature>
<proteinExistence type="predicted"/>
<dbReference type="STRING" id="6526.A0A2C9LYX7"/>
<dbReference type="Gene3D" id="3.40.50.410">
    <property type="entry name" value="von Willebrand factor, type A domain"/>
    <property type="match status" value="1"/>
</dbReference>
<dbReference type="Proteomes" id="UP000076420">
    <property type="component" value="Unassembled WGS sequence"/>
</dbReference>
<dbReference type="Pfam" id="PF00092">
    <property type="entry name" value="VWA"/>
    <property type="match status" value="1"/>
</dbReference>
<dbReference type="VEuPathDB" id="VectorBase:BGLB036603"/>
<gene>
    <name evidence="2" type="primary">106067772</name>
</gene>
<accession>A0A2C9LYX7</accession>
<dbReference type="AlphaFoldDB" id="A0A2C9LYX7"/>
<dbReference type="KEGG" id="bgt:106067772"/>
<evidence type="ECO:0000313" key="2">
    <source>
        <dbReference type="EnsemblMetazoa" id="BGLB036603-PA"/>
    </source>
</evidence>
<name>A0A2C9LYX7_BIOGL</name>
<dbReference type="SUPFAM" id="SSF53300">
    <property type="entry name" value="vWA-like"/>
    <property type="match status" value="1"/>
</dbReference>
<evidence type="ECO:0000259" key="1">
    <source>
        <dbReference type="PROSITE" id="PS50234"/>
    </source>
</evidence>
<dbReference type="InterPro" id="IPR036465">
    <property type="entry name" value="vWFA_dom_sf"/>
</dbReference>
<dbReference type="InterPro" id="IPR002035">
    <property type="entry name" value="VWF_A"/>
</dbReference>
<dbReference type="VEuPathDB" id="VectorBase:BGLAX_046495"/>
<dbReference type="PANTHER" id="PTHR24020">
    <property type="entry name" value="COLLAGEN ALPHA"/>
    <property type="match status" value="1"/>
</dbReference>
<protein>
    <recommendedName>
        <fullName evidence="1">VWFA domain-containing protein</fullName>
    </recommendedName>
</protein>
<sequence>MFPFNRYYNHHDLEKAIMNTTYVGSTTNTAEALDFARTTSFSSANGARSGVPQMAVVLTDGLSNDQDLTKIAADKLKANSVEVLAIGVGNFSQTELNAIASGPQFVKQVDRHTSLPLLAEEVYILMCNA</sequence>
<dbReference type="PANTHER" id="PTHR24020:SF87">
    <property type="entry name" value="COLLAGEN ALPHA-1(VI) CHAIN-LIKE"/>
    <property type="match status" value="1"/>
</dbReference>
<evidence type="ECO:0000313" key="3">
    <source>
        <dbReference type="Proteomes" id="UP000076420"/>
    </source>
</evidence>
<dbReference type="PROSITE" id="PS50234">
    <property type="entry name" value="VWFA"/>
    <property type="match status" value="1"/>
</dbReference>
<dbReference type="EnsemblMetazoa" id="BGLB036603-RA">
    <property type="protein sequence ID" value="BGLB036603-PA"/>
    <property type="gene ID" value="BGLB036603"/>
</dbReference>